<dbReference type="AlphaFoldDB" id="W4VGV6"/>
<dbReference type="eggNOG" id="COG1840">
    <property type="taxonomic scope" value="Bacteria"/>
</dbReference>
<reference evidence="2 3" key="1">
    <citation type="journal article" date="2014" name="Genome Announc.">
        <title>Draft Genome Sequence of the Boron-Tolerant and Moderately Halotolerant Bacterium Gracilibacillus boraciitolerans JCM 21714T.</title>
        <authorList>
            <person name="Ahmed I."/>
            <person name="Oshima K."/>
            <person name="Suda W."/>
            <person name="Kitamura K."/>
            <person name="Iida T."/>
            <person name="Ohmori Y."/>
            <person name="Fujiwara T."/>
            <person name="Hattori M."/>
            <person name="Ohkuma M."/>
        </authorList>
    </citation>
    <scope>NUCLEOTIDE SEQUENCE [LARGE SCALE GENOMIC DNA]</scope>
    <source>
        <strain evidence="2 3">JCM 21714</strain>
    </source>
</reference>
<dbReference type="EMBL" id="BAVS01000003">
    <property type="protein sequence ID" value="GAE92053.1"/>
    <property type="molecule type" value="Genomic_DNA"/>
</dbReference>
<dbReference type="PANTHER" id="PTHR30006:SF24">
    <property type="entry name" value="SLL0237 PROTEIN"/>
    <property type="match status" value="1"/>
</dbReference>
<organism evidence="2 3">
    <name type="scientific">Gracilibacillus boraciitolerans JCM 21714</name>
    <dbReference type="NCBI Taxonomy" id="1298598"/>
    <lineage>
        <taxon>Bacteria</taxon>
        <taxon>Bacillati</taxon>
        <taxon>Bacillota</taxon>
        <taxon>Bacilli</taxon>
        <taxon>Bacillales</taxon>
        <taxon>Bacillaceae</taxon>
        <taxon>Gracilibacillus</taxon>
    </lineage>
</organism>
<dbReference type="PIRSF" id="PIRSF002825">
    <property type="entry name" value="CfbpA"/>
    <property type="match status" value="1"/>
</dbReference>
<comment type="caution">
    <text evidence="2">The sequence shown here is derived from an EMBL/GenBank/DDBJ whole genome shotgun (WGS) entry which is preliminary data.</text>
</comment>
<gene>
    <name evidence="2" type="ORF">JCM21714_1033</name>
</gene>
<protein>
    <submittedName>
        <fullName evidence="2">Ferric iron ABC transporter</fullName>
    </submittedName>
</protein>
<dbReference type="OrthoDB" id="9791045at2"/>
<dbReference type="InterPro" id="IPR026045">
    <property type="entry name" value="Ferric-bd"/>
</dbReference>
<dbReference type="SUPFAM" id="SSF53850">
    <property type="entry name" value="Periplasmic binding protein-like II"/>
    <property type="match status" value="1"/>
</dbReference>
<dbReference type="STRING" id="1298598.JCM21714_1033"/>
<evidence type="ECO:0000313" key="3">
    <source>
        <dbReference type="Proteomes" id="UP000019102"/>
    </source>
</evidence>
<keyword evidence="3" id="KW-1185">Reference proteome</keyword>
<name>W4VGV6_9BACI</name>
<dbReference type="Pfam" id="PF13343">
    <property type="entry name" value="SBP_bac_6"/>
    <property type="match status" value="1"/>
</dbReference>
<keyword evidence="1" id="KW-0732">Signal</keyword>
<dbReference type="Proteomes" id="UP000019102">
    <property type="component" value="Unassembled WGS sequence"/>
</dbReference>
<dbReference type="Gene3D" id="3.40.190.10">
    <property type="entry name" value="Periplasmic binding protein-like II"/>
    <property type="match status" value="2"/>
</dbReference>
<proteinExistence type="predicted"/>
<accession>W4VGV6</accession>
<evidence type="ECO:0000313" key="2">
    <source>
        <dbReference type="EMBL" id="GAE92053.1"/>
    </source>
</evidence>
<dbReference type="PANTHER" id="PTHR30006">
    <property type="entry name" value="THIAMINE-BINDING PERIPLASMIC PROTEIN-RELATED"/>
    <property type="match status" value="1"/>
</dbReference>
<evidence type="ECO:0000256" key="1">
    <source>
        <dbReference type="ARBA" id="ARBA00022729"/>
    </source>
</evidence>
<dbReference type="PROSITE" id="PS51257">
    <property type="entry name" value="PROKAR_LIPOPROTEIN"/>
    <property type="match status" value="1"/>
</dbReference>
<sequence length="342" mass="37495">MKKLCGISFVFSLLFAVGCSQDETNAKGGDNQSEPLVVYLNDFDEIIEPLFEEATGYDVELVSGNGAEVQSRIEAEKGNPNWDVVWMDGQAAFARWDEEEVLLKDLDLKNIDSLNELGTSLLPESNSYVATGAHASSVIVYNTNEISEAEAPKEWSDLASPNLKDSVGMADPAVAAPPAYPFVTWFFQNLGMDNGKQFFTNIFENGAKVYPKNPNIVEALLNGDIKAAALQESNAYTMKANGEPIEIIWPEEGAPASVRYVGINKQSENKEAAEAFVNFLLEKETQDELVAAGSEGYFSPTVSDVADLDERPEDPKLVIAEGDWSAEHEAEIKEWFADQSVE</sequence>
<dbReference type="RefSeq" id="WP_035722014.1">
    <property type="nucleotide sequence ID" value="NZ_BAVS01000003.1"/>
</dbReference>